<dbReference type="CDD" id="cd08977">
    <property type="entry name" value="SusD"/>
    <property type="match status" value="1"/>
</dbReference>
<comment type="subcellular location">
    <subcellularLocation>
        <location evidence="1">Cell outer membrane</location>
    </subcellularLocation>
</comment>
<name>A0ABW0IK34_9BACT</name>
<feature type="domain" description="RagB/SusD" evidence="6">
    <location>
        <begin position="295"/>
        <end position="515"/>
    </location>
</feature>
<keyword evidence="9" id="KW-1185">Reference proteome</keyword>
<comment type="caution">
    <text evidence="8">The sequence shown here is derived from an EMBL/GenBank/DDBJ whole genome shotgun (WGS) entry which is preliminary data.</text>
</comment>
<dbReference type="InterPro" id="IPR011990">
    <property type="entry name" value="TPR-like_helical_dom_sf"/>
</dbReference>
<dbReference type="Pfam" id="PF07980">
    <property type="entry name" value="SusD_RagB"/>
    <property type="match status" value="1"/>
</dbReference>
<protein>
    <submittedName>
        <fullName evidence="8">RagB/SusD family nutrient uptake outer membrane protein</fullName>
    </submittedName>
</protein>
<accession>A0ABW0IK34</accession>
<proteinExistence type="inferred from homology"/>
<keyword evidence="5" id="KW-0998">Cell outer membrane</keyword>
<dbReference type="SUPFAM" id="SSF48452">
    <property type="entry name" value="TPR-like"/>
    <property type="match status" value="1"/>
</dbReference>
<dbReference type="RefSeq" id="WP_379850278.1">
    <property type="nucleotide sequence ID" value="NZ_JBHSMA010000014.1"/>
</dbReference>
<evidence type="ECO:0000313" key="8">
    <source>
        <dbReference type="EMBL" id="MFC5412602.1"/>
    </source>
</evidence>
<evidence type="ECO:0000256" key="3">
    <source>
        <dbReference type="ARBA" id="ARBA00022729"/>
    </source>
</evidence>
<sequence length="515" mass="57588">MRQVLMALMATFLLMGCGNDILDTNPTDRYTQETFWSTPENASAALIGCYSVLRNNGIYGGSATPLLEETATPNAYNYDNTDGWNVIAAGTQTATNSAITSSRWNDCYRGIGRCNTLISGIDKVSMPETQKKRMKAEALFLRALYYSLLEMYYGGVPLILTDPNPATQANLPRNTRAEIVQQVLKDLEEAAAVLPVTYAIKNDVGRATKGAALALKARVLLFEASPLVNTASDGAKWKQAADAAKAVIDLPGTGYDLFPNYRTLFLPANENSQECVFDVQFKAPEQSTIFDAVGQQTNTNAPLRSLVDAYLMKDGLPTDQSPLYNPAKPYLNRDPRLYQTTVFPGDTFRGAVVTPTRFAITGYGLKKYTVYDKEPNSLNITQSETNYMVIRFADVLLMYAEAQNEALATPDESIYMAINRIRRRAGMPDLKGTKTKVEMREIIRRERRIELAGEGFYYTDIRRWKTAEQVLKGAIFTHDAKPIMTRTFNPTRDYWWPIPDTQRTLNPNLVQNDGY</sequence>
<evidence type="ECO:0000313" key="9">
    <source>
        <dbReference type="Proteomes" id="UP001596106"/>
    </source>
</evidence>
<evidence type="ECO:0000259" key="7">
    <source>
        <dbReference type="Pfam" id="PF14322"/>
    </source>
</evidence>
<dbReference type="PROSITE" id="PS51257">
    <property type="entry name" value="PROKAR_LIPOPROTEIN"/>
    <property type="match status" value="1"/>
</dbReference>
<evidence type="ECO:0000256" key="5">
    <source>
        <dbReference type="ARBA" id="ARBA00023237"/>
    </source>
</evidence>
<evidence type="ECO:0000256" key="4">
    <source>
        <dbReference type="ARBA" id="ARBA00023136"/>
    </source>
</evidence>
<dbReference type="InterPro" id="IPR033985">
    <property type="entry name" value="SusD-like_N"/>
</dbReference>
<evidence type="ECO:0000256" key="2">
    <source>
        <dbReference type="ARBA" id="ARBA00006275"/>
    </source>
</evidence>
<dbReference type="Gene3D" id="1.25.40.390">
    <property type="match status" value="1"/>
</dbReference>
<comment type="similarity">
    <text evidence="2">Belongs to the SusD family.</text>
</comment>
<gene>
    <name evidence="8" type="ORF">ACFPMF_24975</name>
</gene>
<dbReference type="InterPro" id="IPR012944">
    <property type="entry name" value="SusD_RagB_dom"/>
</dbReference>
<organism evidence="8 9">
    <name type="scientific">Larkinella bovis</name>
    <dbReference type="NCBI Taxonomy" id="683041"/>
    <lineage>
        <taxon>Bacteria</taxon>
        <taxon>Pseudomonadati</taxon>
        <taxon>Bacteroidota</taxon>
        <taxon>Cytophagia</taxon>
        <taxon>Cytophagales</taxon>
        <taxon>Spirosomataceae</taxon>
        <taxon>Larkinella</taxon>
    </lineage>
</organism>
<feature type="domain" description="SusD-like N-terminal" evidence="7">
    <location>
        <begin position="73"/>
        <end position="221"/>
    </location>
</feature>
<dbReference type="EMBL" id="JBHSMA010000014">
    <property type="protein sequence ID" value="MFC5412602.1"/>
    <property type="molecule type" value="Genomic_DNA"/>
</dbReference>
<dbReference type="Pfam" id="PF14322">
    <property type="entry name" value="SusD-like_3"/>
    <property type="match status" value="1"/>
</dbReference>
<evidence type="ECO:0000256" key="1">
    <source>
        <dbReference type="ARBA" id="ARBA00004442"/>
    </source>
</evidence>
<evidence type="ECO:0000259" key="6">
    <source>
        <dbReference type="Pfam" id="PF07980"/>
    </source>
</evidence>
<keyword evidence="4" id="KW-0472">Membrane</keyword>
<keyword evidence="3" id="KW-0732">Signal</keyword>
<reference evidence="9" key="1">
    <citation type="journal article" date="2019" name="Int. J. Syst. Evol. Microbiol.">
        <title>The Global Catalogue of Microorganisms (GCM) 10K type strain sequencing project: providing services to taxonomists for standard genome sequencing and annotation.</title>
        <authorList>
            <consortium name="The Broad Institute Genomics Platform"/>
            <consortium name="The Broad Institute Genome Sequencing Center for Infectious Disease"/>
            <person name="Wu L."/>
            <person name="Ma J."/>
        </authorList>
    </citation>
    <scope>NUCLEOTIDE SEQUENCE [LARGE SCALE GENOMIC DNA]</scope>
    <source>
        <strain evidence="9">CCUG 55250</strain>
    </source>
</reference>
<dbReference type="Proteomes" id="UP001596106">
    <property type="component" value="Unassembled WGS sequence"/>
</dbReference>